<dbReference type="EMBL" id="CAJHNJ030000001">
    <property type="protein sequence ID" value="CAG9087125.1"/>
    <property type="molecule type" value="Genomic_DNA"/>
</dbReference>
<evidence type="ECO:0000313" key="3">
    <source>
        <dbReference type="Proteomes" id="UP000653454"/>
    </source>
</evidence>
<evidence type="ECO:0000256" key="1">
    <source>
        <dbReference type="SAM" id="MobiDB-lite"/>
    </source>
</evidence>
<keyword evidence="3" id="KW-1185">Reference proteome</keyword>
<feature type="region of interest" description="Disordered" evidence="1">
    <location>
        <begin position="1"/>
        <end position="20"/>
    </location>
</feature>
<feature type="region of interest" description="Disordered" evidence="1">
    <location>
        <begin position="63"/>
        <end position="83"/>
    </location>
</feature>
<dbReference type="Proteomes" id="UP000653454">
    <property type="component" value="Unassembled WGS sequence"/>
</dbReference>
<comment type="caution">
    <text evidence="2">The sequence shown here is derived from an EMBL/GenBank/DDBJ whole genome shotgun (WGS) entry which is preliminary data.</text>
</comment>
<reference evidence="2" key="1">
    <citation type="submission" date="2020-11" db="EMBL/GenBank/DDBJ databases">
        <authorList>
            <person name="Whiteford S."/>
        </authorList>
    </citation>
    <scope>NUCLEOTIDE SEQUENCE</scope>
</reference>
<feature type="compositionally biased region" description="Basic and acidic residues" evidence="1">
    <location>
        <begin position="66"/>
        <end position="83"/>
    </location>
</feature>
<accession>A0A8S4D107</accession>
<evidence type="ECO:0000313" key="2">
    <source>
        <dbReference type="EMBL" id="CAG9087125.1"/>
    </source>
</evidence>
<organism evidence="2 3">
    <name type="scientific">Plutella xylostella</name>
    <name type="common">Diamondback moth</name>
    <name type="synonym">Plutella maculipennis</name>
    <dbReference type="NCBI Taxonomy" id="51655"/>
    <lineage>
        <taxon>Eukaryota</taxon>
        <taxon>Metazoa</taxon>
        <taxon>Ecdysozoa</taxon>
        <taxon>Arthropoda</taxon>
        <taxon>Hexapoda</taxon>
        <taxon>Insecta</taxon>
        <taxon>Pterygota</taxon>
        <taxon>Neoptera</taxon>
        <taxon>Endopterygota</taxon>
        <taxon>Lepidoptera</taxon>
        <taxon>Glossata</taxon>
        <taxon>Ditrysia</taxon>
        <taxon>Yponomeutoidea</taxon>
        <taxon>Plutellidae</taxon>
        <taxon>Plutella</taxon>
    </lineage>
</organism>
<protein>
    <submittedName>
        <fullName evidence="2">(diamondback moth) hypothetical protein</fullName>
    </submittedName>
</protein>
<sequence>MAGSGWMRKAEDRVSSGNRPLRIRRWMPRNWRGECCDSAAAAPPPVTAPSPRRQVALTQLASHTHTHTECIHPKRSEFKTRVQ</sequence>
<name>A0A8S4D107_PLUXY</name>
<gene>
    <name evidence="2" type="ORF">PLXY2_LOCUS12</name>
</gene>
<proteinExistence type="predicted"/>
<dbReference type="AlphaFoldDB" id="A0A8S4D107"/>